<dbReference type="InterPro" id="IPR005665">
    <property type="entry name" value="SecF_bac"/>
</dbReference>
<dbReference type="PRINTS" id="PR01755">
    <property type="entry name" value="SECFTRNLCASE"/>
</dbReference>
<keyword evidence="7 10" id="KW-0811">Translocation</keyword>
<dbReference type="GO" id="GO:0006605">
    <property type="term" value="P:protein targeting"/>
    <property type="evidence" value="ECO:0007669"/>
    <property type="project" value="UniProtKB-UniRule"/>
</dbReference>
<name>A0A2M8HC72_9GAMM</name>
<dbReference type="FunFam" id="1.20.1640.10:FF:000006">
    <property type="entry name" value="Protein-export membrane protein SecF"/>
    <property type="match status" value="1"/>
</dbReference>
<evidence type="ECO:0000313" key="12">
    <source>
        <dbReference type="EMBL" id="PJC94159.1"/>
    </source>
</evidence>
<comment type="subcellular location">
    <subcellularLocation>
        <location evidence="1 10">Cell membrane</location>
        <topology evidence="1 10">Multi-pass membrane protein</topology>
    </subcellularLocation>
</comment>
<dbReference type="HAMAP" id="MF_01464_B">
    <property type="entry name" value="SecF_B"/>
    <property type="match status" value="1"/>
</dbReference>
<evidence type="ECO:0000256" key="10">
    <source>
        <dbReference type="HAMAP-Rule" id="MF_01464"/>
    </source>
</evidence>
<feature type="transmembrane region" description="Helical" evidence="10">
    <location>
        <begin position="138"/>
        <end position="155"/>
    </location>
</feature>
<dbReference type="Pfam" id="PF07549">
    <property type="entry name" value="Sec_GG"/>
    <property type="match status" value="1"/>
</dbReference>
<dbReference type="GO" id="GO:0043952">
    <property type="term" value="P:protein transport by the Sec complex"/>
    <property type="evidence" value="ECO:0007669"/>
    <property type="project" value="UniProtKB-UniRule"/>
</dbReference>
<feature type="domain" description="Protein export membrane protein SecD/SecF C-terminal" evidence="11">
    <location>
        <begin position="115"/>
        <end position="291"/>
    </location>
</feature>
<evidence type="ECO:0000256" key="9">
    <source>
        <dbReference type="ARBA" id="ARBA00060763"/>
    </source>
</evidence>
<feature type="transmembrane region" description="Helical" evidence="10">
    <location>
        <begin position="162"/>
        <end position="183"/>
    </location>
</feature>
<evidence type="ECO:0000313" key="13">
    <source>
        <dbReference type="Proteomes" id="UP000232060"/>
    </source>
</evidence>
<dbReference type="SUPFAM" id="SSF82866">
    <property type="entry name" value="Multidrug efflux transporter AcrB transmembrane domain"/>
    <property type="match status" value="1"/>
</dbReference>
<evidence type="ECO:0000256" key="3">
    <source>
        <dbReference type="ARBA" id="ARBA00022475"/>
    </source>
</evidence>
<dbReference type="Pfam" id="PF02355">
    <property type="entry name" value="SecD_SecF_C"/>
    <property type="match status" value="1"/>
</dbReference>
<dbReference type="InterPro" id="IPR055344">
    <property type="entry name" value="SecD_SecF_C_bact"/>
</dbReference>
<gene>
    <name evidence="10 12" type="primary">secF</name>
    <name evidence="12" type="ORF">CUC44_05540</name>
</gene>
<evidence type="ECO:0000256" key="1">
    <source>
        <dbReference type="ARBA" id="ARBA00004651"/>
    </source>
</evidence>
<evidence type="ECO:0000256" key="7">
    <source>
        <dbReference type="ARBA" id="ARBA00023010"/>
    </source>
</evidence>
<dbReference type="AlphaFoldDB" id="A0A2M8HC72"/>
<feature type="transmembrane region" description="Helical" evidence="10">
    <location>
        <begin position="262"/>
        <end position="291"/>
    </location>
</feature>
<keyword evidence="13" id="KW-1185">Reference proteome</keyword>
<dbReference type="InterPro" id="IPR022813">
    <property type="entry name" value="SecD/SecF_arch_bac"/>
</dbReference>
<keyword evidence="8 10" id="KW-0472">Membrane</keyword>
<comment type="similarity">
    <text evidence="9 10">Belongs to the SecD/SecF family. SecF subfamily.</text>
</comment>
<evidence type="ECO:0000256" key="4">
    <source>
        <dbReference type="ARBA" id="ARBA00022692"/>
    </source>
</evidence>
<keyword evidence="4 10" id="KW-0812">Transmembrane</keyword>
<dbReference type="EMBL" id="PGCP01000005">
    <property type="protein sequence ID" value="PJC94159.1"/>
    <property type="molecule type" value="Genomic_DNA"/>
</dbReference>
<dbReference type="Gene3D" id="1.20.1640.10">
    <property type="entry name" value="Multidrug efflux transporter AcrB transmembrane domain"/>
    <property type="match status" value="1"/>
</dbReference>
<dbReference type="GO" id="GO:0015450">
    <property type="term" value="F:protein-transporting ATPase activity"/>
    <property type="evidence" value="ECO:0007669"/>
    <property type="project" value="InterPro"/>
</dbReference>
<dbReference type="InterPro" id="IPR022645">
    <property type="entry name" value="SecD/SecF_bac"/>
</dbReference>
<dbReference type="OrthoDB" id="9774769at2"/>
<dbReference type="GO" id="GO:0005886">
    <property type="term" value="C:plasma membrane"/>
    <property type="evidence" value="ECO:0007669"/>
    <property type="project" value="UniProtKB-SubCell"/>
</dbReference>
<protein>
    <recommendedName>
        <fullName evidence="10">Protein-export membrane protein SecF</fullName>
    </recommendedName>
</protein>
<dbReference type="NCBIfam" id="TIGR00916">
    <property type="entry name" value="2A0604s01"/>
    <property type="match status" value="1"/>
</dbReference>
<keyword evidence="3 10" id="KW-1003">Cell membrane</keyword>
<dbReference type="PANTHER" id="PTHR30081">
    <property type="entry name" value="PROTEIN-EXPORT MEMBRANE PROTEIN SEC"/>
    <property type="match status" value="1"/>
</dbReference>
<dbReference type="InterPro" id="IPR022646">
    <property type="entry name" value="SecD/SecF_CS"/>
</dbReference>
<evidence type="ECO:0000256" key="8">
    <source>
        <dbReference type="ARBA" id="ARBA00023136"/>
    </source>
</evidence>
<evidence type="ECO:0000256" key="6">
    <source>
        <dbReference type="ARBA" id="ARBA00022989"/>
    </source>
</evidence>
<comment type="function">
    <text evidence="10">Part of the Sec protein translocase complex. Interacts with the SecYEG preprotein conducting channel. SecDF uses the proton motive force (PMF) to complete protein translocation after the ATP-dependent function of SecA.</text>
</comment>
<dbReference type="GO" id="GO:0065002">
    <property type="term" value="P:intracellular protein transmembrane transport"/>
    <property type="evidence" value="ECO:0007669"/>
    <property type="project" value="UniProtKB-UniRule"/>
</dbReference>
<dbReference type="PANTHER" id="PTHR30081:SF8">
    <property type="entry name" value="PROTEIN TRANSLOCASE SUBUNIT SECF"/>
    <property type="match status" value="1"/>
</dbReference>
<evidence type="ECO:0000256" key="5">
    <source>
        <dbReference type="ARBA" id="ARBA00022927"/>
    </source>
</evidence>
<feature type="transmembrane region" description="Helical" evidence="10">
    <location>
        <begin position="189"/>
        <end position="210"/>
    </location>
</feature>
<comment type="caution">
    <text evidence="12">The sequence shown here is derived from an EMBL/GenBank/DDBJ whole genome shotgun (WGS) entry which is preliminary data.</text>
</comment>
<reference evidence="12 13" key="1">
    <citation type="submission" date="2017-11" db="EMBL/GenBank/DDBJ databases">
        <title>Draft genome sequence of environmental isolate Aeromonas lusitania sp. nov. MDC 2473.</title>
        <authorList>
            <person name="Colston S.M."/>
            <person name="Navarro A."/>
            <person name="Martinez-Murcia A.J."/>
            <person name="Graf J."/>
        </authorList>
    </citation>
    <scope>NUCLEOTIDE SEQUENCE [LARGE SCALE GENOMIC DNA]</scope>
    <source>
        <strain evidence="12 13">MDC 2473</strain>
    </source>
</reference>
<keyword evidence="2 10" id="KW-0813">Transport</keyword>
<accession>A0A2M8HC72</accession>
<feature type="transmembrane region" description="Helical" evidence="10">
    <location>
        <begin position="21"/>
        <end position="40"/>
    </location>
</feature>
<evidence type="ECO:0000259" key="11">
    <source>
        <dbReference type="Pfam" id="PF02355"/>
    </source>
</evidence>
<sequence>MFQILHFEKPIPFMRFAKSGMVFSALLTMLALFCLFDRGLNWGLDFTGGTTIEVGFQQSVSLDKMHEALDQQKIEGATLQFFGSSRDVLVRMTPKEGVKVEQQGNEVLAAAKLIDEGAVLKRVEFVGPSVGDELATDGALAMLASIICILIYVAVRFEWRLAMGGILSLAHDVIITLGIFAYFQYEFDLTVLAALMTLVGYSLNDTIVVFDRLRENFRKVRKGDTAEIMDLSMTETLSRTIITSGLTFVVVVALLLKGGPLIHGFAIAMVIGVAFGTYSSIYVASASAMFFGVKREHMLPTQVEKEGADQQEILP</sequence>
<feature type="transmembrane region" description="Helical" evidence="10">
    <location>
        <begin position="237"/>
        <end position="256"/>
    </location>
</feature>
<keyword evidence="6 10" id="KW-1133">Transmembrane helix</keyword>
<organism evidence="12 13">
    <name type="scientific">Aeromonas lusitana</name>
    <dbReference type="NCBI Taxonomy" id="931529"/>
    <lineage>
        <taxon>Bacteria</taxon>
        <taxon>Pseudomonadati</taxon>
        <taxon>Pseudomonadota</taxon>
        <taxon>Gammaproteobacteria</taxon>
        <taxon>Aeromonadales</taxon>
        <taxon>Aeromonadaceae</taxon>
        <taxon>Aeromonas</taxon>
    </lineage>
</organism>
<proteinExistence type="inferred from homology"/>
<dbReference type="InterPro" id="IPR048634">
    <property type="entry name" value="SecD_SecF_C"/>
</dbReference>
<dbReference type="RefSeq" id="WP_100858980.1">
    <property type="nucleotide sequence ID" value="NZ_PGCP01000005.1"/>
</dbReference>
<dbReference type="NCBIfam" id="TIGR00966">
    <property type="entry name" value="transloc_SecF"/>
    <property type="match status" value="1"/>
</dbReference>
<keyword evidence="5 10" id="KW-0653">Protein transport</keyword>
<evidence type="ECO:0000256" key="2">
    <source>
        <dbReference type="ARBA" id="ARBA00022448"/>
    </source>
</evidence>
<dbReference type="Proteomes" id="UP000232060">
    <property type="component" value="Unassembled WGS sequence"/>
</dbReference>
<comment type="subunit">
    <text evidence="10">Forms a complex with SecD. Part of the essential Sec protein translocation apparatus which comprises SecA, SecYEG and auxiliary proteins SecDF-YajC and YidC.</text>
</comment>